<evidence type="ECO:0008006" key="3">
    <source>
        <dbReference type="Google" id="ProtNLM"/>
    </source>
</evidence>
<dbReference type="Gene3D" id="2.40.70.10">
    <property type="entry name" value="Acid Proteases"/>
    <property type="match status" value="1"/>
</dbReference>
<evidence type="ECO:0000313" key="2">
    <source>
        <dbReference type="Proteomes" id="UP000289152"/>
    </source>
</evidence>
<dbReference type="InParanoid" id="A0A4Q1BUN4"/>
<dbReference type="CDD" id="cd00303">
    <property type="entry name" value="retropepsin_like"/>
    <property type="match status" value="1"/>
</dbReference>
<reference evidence="1 2" key="1">
    <citation type="submission" date="2016-06" db="EMBL/GenBank/DDBJ databases">
        <title>Evolution of pathogenesis and genome organization in the Tremellales.</title>
        <authorList>
            <person name="Cuomo C."/>
            <person name="Litvintseva A."/>
            <person name="Heitman J."/>
            <person name="Chen Y."/>
            <person name="Sun S."/>
            <person name="Springer D."/>
            <person name="Dromer F."/>
            <person name="Young S."/>
            <person name="Zeng Q."/>
            <person name="Chapman S."/>
            <person name="Gujja S."/>
            <person name="Saif S."/>
            <person name="Birren B."/>
        </authorList>
    </citation>
    <scope>NUCLEOTIDE SEQUENCE [LARGE SCALE GENOMIC DNA]</scope>
    <source>
        <strain evidence="1 2">ATCC 28783</strain>
    </source>
</reference>
<organism evidence="1 2">
    <name type="scientific">Tremella mesenterica</name>
    <name type="common">Jelly fungus</name>
    <dbReference type="NCBI Taxonomy" id="5217"/>
    <lineage>
        <taxon>Eukaryota</taxon>
        <taxon>Fungi</taxon>
        <taxon>Dikarya</taxon>
        <taxon>Basidiomycota</taxon>
        <taxon>Agaricomycotina</taxon>
        <taxon>Tremellomycetes</taxon>
        <taxon>Tremellales</taxon>
        <taxon>Tremellaceae</taxon>
        <taxon>Tremella</taxon>
    </lineage>
</organism>
<proteinExistence type="predicted"/>
<dbReference type="OrthoDB" id="2593107at2759"/>
<keyword evidence="2" id="KW-1185">Reference proteome</keyword>
<evidence type="ECO:0000313" key="1">
    <source>
        <dbReference type="EMBL" id="RXK41839.1"/>
    </source>
</evidence>
<gene>
    <name evidence="1" type="ORF">M231_00838</name>
</gene>
<dbReference type="SUPFAM" id="SSF56672">
    <property type="entry name" value="DNA/RNA polymerases"/>
    <property type="match status" value="1"/>
</dbReference>
<dbReference type="Gene3D" id="3.10.10.10">
    <property type="entry name" value="HIV Type 1 Reverse Transcriptase, subunit A, domain 1"/>
    <property type="match status" value="1"/>
</dbReference>
<sequence length="370" mass="40484">MPDLEGLTLQDAHKDKTPVFSLAKLKSDAANAPLHRVCIDSGSSISLMDVDYAKRYLPNVKTNPLDKFELQGLGRSNAVAWIEIDLNFISVEQDHITAPVAFFLVPELLTKIIIGNDILLPMGAIIDLANNTLNFKTIPGIIPTTCKQPERQIVERKSPDSAIRLKESYTFQPGYQHRVGIVIDDLPTTPFYVVDPKSLGAYLYVGRSVGNSKDPTHFAHIVHLGNKPITLKAGTKIGQSFPAISSTLPISHLTHHDTHDITTHFNNKTHQDNFPLDDLSINPSLSNAQQQQLIQVLKNNYMAFGFGARQLGSTTLAEMIIDSGDASPISQAPYHASPAGTQVIDETIAELLEQGVIEESDSPWASPAIL</sequence>
<dbReference type="EMBL" id="SDIL01000005">
    <property type="protein sequence ID" value="RXK41839.1"/>
    <property type="molecule type" value="Genomic_DNA"/>
</dbReference>
<feature type="non-terminal residue" evidence="1">
    <location>
        <position position="370"/>
    </location>
</feature>
<protein>
    <recommendedName>
        <fullName evidence="3">Peptidase A2 domain-containing protein</fullName>
    </recommendedName>
</protein>
<dbReference type="SUPFAM" id="SSF50630">
    <property type="entry name" value="Acid proteases"/>
    <property type="match status" value="1"/>
</dbReference>
<comment type="caution">
    <text evidence="1">The sequence shown here is derived from an EMBL/GenBank/DDBJ whole genome shotgun (WGS) entry which is preliminary data.</text>
</comment>
<dbReference type="InterPro" id="IPR021109">
    <property type="entry name" value="Peptidase_aspartic_dom_sf"/>
</dbReference>
<dbReference type="AlphaFoldDB" id="A0A4Q1BUN4"/>
<dbReference type="InterPro" id="IPR043502">
    <property type="entry name" value="DNA/RNA_pol_sf"/>
</dbReference>
<dbReference type="Proteomes" id="UP000289152">
    <property type="component" value="Unassembled WGS sequence"/>
</dbReference>
<name>A0A4Q1BUN4_TREME</name>
<accession>A0A4Q1BUN4</accession>